<evidence type="ECO:0000313" key="1">
    <source>
        <dbReference type="EMBL" id="BBA45187.1"/>
    </source>
</evidence>
<sequence length="62" mass="6890">MTFGEICLAHPEQRRVAHVAAGGGVTLSFGLTLVDWPSDWPKAGIDRQFFESRGFEILREEG</sequence>
<proteinExistence type="predicted"/>
<geneLocation type="plasmid" evidence="1">
    <name>pBC453</name>
</geneLocation>
<gene>
    <name evidence="1" type="ORF">BCCH1_76980</name>
    <name evidence="2" type="ORF">LXE91_40905</name>
</gene>
<dbReference type="AlphaFoldDB" id="A0A250LKY5"/>
<dbReference type="EMBL" id="AP018360">
    <property type="protein sequence ID" value="BBA45187.1"/>
    <property type="molecule type" value="Genomic_DNA"/>
</dbReference>
<accession>A0A250LKY5</accession>
<protein>
    <submittedName>
        <fullName evidence="1">Uncharacterized protein</fullName>
    </submittedName>
</protein>
<dbReference type="Proteomes" id="UP001220209">
    <property type="component" value="Plasmid unnamed1"/>
</dbReference>
<dbReference type="EMBL" id="CP090643">
    <property type="protein sequence ID" value="WFN23486.1"/>
    <property type="molecule type" value="Genomic_DNA"/>
</dbReference>
<organism evidence="1">
    <name type="scientific">Burkholderia contaminans</name>
    <dbReference type="NCBI Taxonomy" id="488447"/>
    <lineage>
        <taxon>Bacteria</taxon>
        <taxon>Pseudomonadati</taxon>
        <taxon>Pseudomonadota</taxon>
        <taxon>Betaproteobacteria</taxon>
        <taxon>Burkholderiales</taxon>
        <taxon>Burkholderiaceae</taxon>
        <taxon>Burkholderia</taxon>
        <taxon>Burkholderia cepacia complex</taxon>
    </lineage>
</organism>
<reference evidence="1" key="1">
    <citation type="journal article" date="2016" name="Biosci. Biotechnol. Biochem.">
        <title>Bioconversion of AHX to AOH by resting cells of Burkholderia contaminans CH-1.</title>
        <authorList>
            <person name="Choi J.H."/>
            <person name="Kikuchi A."/>
            <person name="Pumkaeo P."/>
            <person name="Hirai H."/>
            <person name="Tokuyama S."/>
            <person name="Kawagishi H."/>
        </authorList>
    </citation>
    <scope>NUCLEOTIDE SEQUENCE</scope>
    <source>
        <strain evidence="1">CH-1</strain>
        <plasmid evidence="1">pBC453</plasmid>
    </source>
</reference>
<name>A0A250LKY5_9BURK</name>
<dbReference type="RefSeq" id="WP_046543905.1">
    <property type="nucleotide sequence ID" value="NZ_AP018360.1"/>
</dbReference>
<keyword evidence="1" id="KW-0614">Plasmid</keyword>
<reference evidence="2 3" key="3">
    <citation type="submission" date="2021-12" db="EMBL/GenBank/DDBJ databases">
        <title>Genomic and phenotypic characterization of three Burkholderia contaminans isolates recovered from different sources.</title>
        <authorList>
            <person name="Lopez De Volder A."/>
            <person name="Fan Y."/>
            <person name="Nunvar J."/>
            <person name="Herrera T."/>
            <person name="Timp W."/>
            <person name="Degrossi J."/>
        </authorList>
    </citation>
    <scope>NUCLEOTIDE SEQUENCE [LARGE SCALE GENOMIC DNA]</scope>
    <source>
        <strain evidence="2 3">LMG 23361</strain>
        <plasmid evidence="2 3">unnamed1</plasmid>
    </source>
</reference>
<evidence type="ECO:0000313" key="2">
    <source>
        <dbReference type="EMBL" id="WFN23486.1"/>
    </source>
</evidence>
<geneLocation type="plasmid" evidence="2 3">
    <name>unnamed1</name>
</geneLocation>
<reference evidence="1" key="2">
    <citation type="journal article" date="2017" name="Genome Announc.">
        <title>High-Quality Draft Genome Sequence of Burkholderia contaminans CH-1, a Gram-Negative Bacterium That Metabolizes 2-Azahypoxanthine, a Plant Growth-Regulating Compound.</title>
        <authorList>
            <person name="Choi J.-H."/>
            <person name="Sugiura H."/>
            <person name="Moriuchi R."/>
            <person name="Kawagishi H."/>
            <person name="Dohra H."/>
        </authorList>
    </citation>
    <scope>NUCLEOTIDE SEQUENCE</scope>
    <source>
        <strain evidence="1">CH-1</strain>
        <plasmid evidence="1">pBC453</plasmid>
    </source>
</reference>
<evidence type="ECO:0000313" key="3">
    <source>
        <dbReference type="Proteomes" id="UP001220209"/>
    </source>
</evidence>